<organism evidence="1 2">
    <name type="scientific">Anabaena azotica FACHB-119</name>
    <dbReference type="NCBI Taxonomy" id="947527"/>
    <lineage>
        <taxon>Bacteria</taxon>
        <taxon>Bacillati</taxon>
        <taxon>Cyanobacteriota</taxon>
        <taxon>Cyanophyceae</taxon>
        <taxon>Nostocales</taxon>
        <taxon>Nostocaceae</taxon>
        <taxon>Anabaena</taxon>
        <taxon>Anabaena azotica</taxon>
    </lineage>
</organism>
<evidence type="ECO:0000313" key="1">
    <source>
        <dbReference type="EMBL" id="MBD2503952.1"/>
    </source>
</evidence>
<protein>
    <recommendedName>
        <fullName evidence="3">Molecular chaperone DnaJ</fullName>
    </recommendedName>
</protein>
<gene>
    <name evidence="1" type="ORF">H6G83_25650</name>
</gene>
<proteinExistence type="predicted"/>
<accession>A0ABR8DAL2</accession>
<evidence type="ECO:0008006" key="3">
    <source>
        <dbReference type="Google" id="ProtNLM"/>
    </source>
</evidence>
<dbReference type="RefSeq" id="WP_190477243.1">
    <property type="nucleotide sequence ID" value="NZ_JACJSG010000042.1"/>
</dbReference>
<keyword evidence="2" id="KW-1185">Reference proteome</keyword>
<comment type="caution">
    <text evidence="1">The sequence shown here is derived from an EMBL/GenBank/DDBJ whole genome shotgun (WGS) entry which is preliminary data.</text>
</comment>
<dbReference type="EMBL" id="JACJSG010000042">
    <property type="protein sequence ID" value="MBD2503952.1"/>
    <property type="molecule type" value="Genomic_DNA"/>
</dbReference>
<name>A0ABR8DAL2_9NOST</name>
<dbReference type="Proteomes" id="UP000661112">
    <property type="component" value="Unassembled WGS sequence"/>
</dbReference>
<sequence>MLTEPNETNVNDGDCQDCSGTGGAYEKNDQNEWEVTGDCKTCDGSGDAQK</sequence>
<evidence type="ECO:0000313" key="2">
    <source>
        <dbReference type="Proteomes" id="UP000661112"/>
    </source>
</evidence>
<reference evidence="1 2" key="1">
    <citation type="journal article" date="2020" name="ISME J.">
        <title>Comparative genomics reveals insights into cyanobacterial evolution and habitat adaptation.</title>
        <authorList>
            <person name="Chen M.Y."/>
            <person name="Teng W.K."/>
            <person name="Zhao L."/>
            <person name="Hu C.X."/>
            <person name="Zhou Y.K."/>
            <person name="Han B.P."/>
            <person name="Song L.R."/>
            <person name="Shu W.S."/>
        </authorList>
    </citation>
    <scope>NUCLEOTIDE SEQUENCE [LARGE SCALE GENOMIC DNA]</scope>
    <source>
        <strain evidence="1 2">FACHB-119</strain>
    </source>
</reference>